<sequence length="335" mass="36754">MTQGNPTPKILIYGTGSIGAACAYLLSKSVRNEDIVAICRSNYEVAKKHGLTINSSIWGNDLVVRPTVVRSIEEALCHKGSGFDYILVATKATTMASEDTHPIHPAVSPHTTIVLMQNGIGIERPFQRNFPDNPIVSVVLYTPLTQTAPGVFSHYFLDKVLVGTFPAESPASHKRTAKKLSQMLATGGAAAEHHEDIQIERWKKLLINASENPVCALSRLRDTQFFRSAQGATAFMKDVMMEIAATARAAGYQSITEEVVDSQLLVITSRPWPGAEPSMMNDAIAGRQMEDDAILGNVIEIAREKGVETPRLSTLYYLIHGLNESFRGIKNERFE</sequence>
<comment type="caution">
    <text evidence="7">The sequence shown here is derived from an EMBL/GenBank/DDBJ whole genome shotgun (WGS) entry which is preliminary data.</text>
</comment>
<dbReference type="Proteomes" id="UP000722485">
    <property type="component" value="Unassembled WGS sequence"/>
</dbReference>
<dbReference type="Pfam" id="PF02558">
    <property type="entry name" value="ApbA"/>
    <property type="match status" value="1"/>
</dbReference>
<dbReference type="SUPFAM" id="SSF48179">
    <property type="entry name" value="6-phosphogluconate dehydrogenase C-terminal domain-like"/>
    <property type="match status" value="1"/>
</dbReference>
<dbReference type="SUPFAM" id="SSF51735">
    <property type="entry name" value="NAD(P)-binding Rossmann-fold domains"/>
    <property type="match status" value="1"/>
</dbReference>
<gene>
    <name evidence="7" type="ORF">G7Z17_g8522</name>
</gene>
<dbReference type="EC" id="1.1.1.169" evidence="4"/>
<comment type="catalytic activity">
    <reaction evidence="4">
        <text>(R)-pantoate + NADP(+) = 2-dehydropantoate + NADPH + H(+)</text>
        <dbReference type="Rhea" id="RHEA:16233"/>
        <dbReference type="ChEBI" id="CHEBI:11561"/>
        <dbReference type="ChEBI" id="CHEBI:15378"/>
        <dbReference type="ChEBI" id="CHEBI:15980"/>
        <dbReference type="ChEBI" id="CHEBI:57783"/>
        <dbReference type="ChEBI" id="CHEBI:58349"/>
        <dbReference type="EC" id="1.1.1.169"/>
    </reaction>
</comment>
<keyword evidence="3 4" id="KW-0560">Oxidoreductase</keyword>
<protein>
    <recommendedName>
        <fullName evidence="4">2-dehydropantoate 2-reductase</fullName>
        <ecNumber evidence="4">1.1.1.169</ecNumber>
    </recommendedName>
    <alternativeName>
        <fullName evidence="4">Ketopantoate reductase</fullName>
    </alternativeName>
</protein>
<feature type="domain" description="Ketopantoate reductase N-terminal" evidence="5">
    <location>
        <begin position="10"/>
        <end position="165"/>
    </location>
</feature>
<organism evidence="7 8">
    <name type="scientific">Cylindrodendrum hubeiense</name>
    <dbReference type="NCBI Taxonomy" id="595255"/>
    <lineage>
        <taxon>Eukaryota</taxon>
        <taxon>Fungi</taxon>
        <taxon>Dikarya</taxon>
        <taxon>Ascomycota</taxon>
        <taxon>Pezizomycotina</taxon>
        <taxon>Sordariomycetes</taxon>
        <taxon>Hypocreomycetidae</taxon>
        <taxon>Hypocreales</taxon>
        <taxon>Nectriaceae</taxon>
        <taxon>Cylindrodendrum</taxon>
    </lineage>
</organism>
<evidence type="ECO:0000256" key="2">
    <source>
        <dbReference type="ARBA" id="ARBA00022857"/>
    </source>
</evidence>
<dbReference type="AlphaFoldDB" id="A0A9P5H132"/>
<dbReference type="Gene3D" id="3.40.50.720">
    <property type="entry name" value="NAD(P)-binding Rossmann-like Domain"/>
    <property type="match status" value="1"/>
</dbReference>
<evidence type="ECO:0000313" key="7">
    <source>
        <dbReference type="EMBL" id="KAF7546318.1"/>
    </source>
</evidence>
<keyword evidence="2 4" id="KW-0521">NADP</keyword>
<dbReference type="InterPro" id="IPR008927">
    <property type="entry name" value="6-PGluconate_DH-like_C_sf"/>
</dbReference>
<dbReference type="InterPro" id="IPR013328">
    <property type="entry name" value="6PGD_dom2"/>
</dbReference>
<comment type="similarity">
    <text evidence="1 4">Belongs to the ketopantoate reductase family.</text>
</comment>
<keyword evidence="8" id="KW-1185">Reference proteome</keyword>
<dbReference type="GO" id="GO:0015940">
    <property type="term" value="P:pantothenate biosynthetic process"/>
    <property type="evidence" value="ECO:0007669"/>
    <property type="project" value="InterPro"/>
</dbReference>
<evidence type="ECO:0000313" key="8">
    <source>
        <dbReference type="Proteomes" id="UP000722485"/>
    </source>
</evidence>
<dbReference type="GO" id="GO:0005737">
    <property type="term" value="C:cytoplasm"/>
    <property type="evidence" value="ECO:0007669"/>
    <property type="project" value="TreeGrafter"/>
</dbReference>
<dbReference type="InterPro" id="IPR003710">
    <property type="entry name" value="ApbA"/>
</dbReference>
<dbReference type="OrthoDB" id="3609at2759"/>
<evidence type="ECO:0000256" key="3">
    <source>
        <dbReference type="ARBA" id="ARBA00023002"/>
    </source>
</evidence>
<accession>A0A9P5H132</accession>
<feature type="domain" description="Ketopantoate reductase C-terminal" evidence="6">
    <location>
        <begin position="196"/>
        <end position="322"/>
    </location>
</feature>
<dbReference type="PANTHER" id="PTHR21708">
    <property type="entry name" value="PROBABLE 2-DEHYDROPANTOATE 2-REDUCTASE"/>
    <property type="match status" value="1"/>
</dbReference>
<dbReference type="NCBIfam" id="TIGR00745">
    <property type="entry name" value="apbA_panE"/>
    <property type="match status" value="1"/>
</dbReference>
<evidence type="ECO:0000259" key="6">
    <source>
        <dbReference type="Pfam" id="PF08546"/>
    </source>
</evidence>
<name>A0A9P5H132_9HYPO</name>
<comment type="function">
    <text evidence="4">Catalyzes the NADPH-dependent reduction of ketopantoate into pantoic acid.</text>
</comment>
<proteinExistence type="inferred from homology"/>
<dbReference type="Pfam" id="PF08546">
    <property type="entry name" value="ApbA_C"/>
    <property type="match status" value="1"/>
</dbReference>
<dbReference type="PANTHER" id="PTHR21708:SF30">
    <property type="entry name" value="2-DEHYDROPANTOATE 2-REDUCTASE-RELATED"/>
    <property type="match status" value="1"/>
</dbReference>
<reference evidence="7" key="1">
    <citation type="submission" date="2020-03" db="EMBL/GenBank/DDBJ databases">
        <title>Draft Genome Sequence of Cylindrodendrum hubeiense.</title>
        <authorList>
            <person name="Buettner E."/>
            <person name="Kellner H."/>
        </authorList>
    </citation>
    <scope>NUCLEOTIDE SEQUENCE</scope>
    <source>
        <strain evidence="7">IHI 201604</strain>
    </source>
</reference>
<evidence type="ECO:0000256" key="1">
    <source>
        <dbReference type="ARBA" id="ARBA00007870"/>
    </source>
</evidence>
<dbReference type="InterPro" id="IPR013332">
    <property type="entry name" value="KPR_N"/>
</dbReference>
<evidence type="ECO:0000259" key="5">
    <source>
        <dbReference type="Pfam" id="PF02558"/>
    </source>
</evidence>
<dbReference type="InterPro" id="IPR013752">
    <property type="entry name" value="KPA_reductase"/>
</dbReference>
<evidence type="ECO:0000256" key="4">
    <source>
        <dbReference type="RuleBase" id="RU362068"/>
    </source>
</evidence>
<dbReference type="EMBL" id="JAANBB010000218">
    <property type="protein sequence ID" value="KAF7546318.1"/>
    <property type="molecule type" value="Genomic_DNA"/>
</dbReference>
<dbReference type="GO" id="GO:0008677">
    <property type="term" value="F:2-dehydropantoate 2-reductase activity"/>
    <property type="evidence" value="ECO:0007669"/>
    <property type="project" value="UniProtKB-EC"/>
</dbReference>
<dbReference type="Gene3D" id="1.10.1040.10">
    <property type="entry name" value="N-(1-d-carboxylethyl)-l-norvaline Dehydrogenase, domain 2"/>
    <property type="match status" value="1"/>
</dbReference>
<dbReference type="FunFam" id="1.10.1040.10:FF:000017">
    <property type="entry name" value="2-dehydropantoate 2-reductase"/>
    <property type="match status" value="1"/>
</dbReference>
<dbReference type="InterPro" id="IPR051402">
    <property type="entry name" value="KPR-Related"/>
</dbReference>
<dbReference type="InterPro" id="IPR036291">
    <property type="entry name" value="NAD(P)-bd_dom_sf"/>
</dbReference>